<evidence type="ECO:0000259" key="6">
    <source>
        <dbReference type="PROSITE" id="PS51767"/>
    </source>
</evidence>
<dbReference type="Proteomes" id="UP001527925">
    <property type="component" value="Unassembled WGS sequence"/>
</dbReference>
<evidence type="ECO:0000256" key="5">
    <source>
        <dbReference type="SAM" id="SignalP"/>
    </source>
</evidence>
<gene>
    <name evidence="7" type="ORF">HK105_208112</name>
</gene>
<keyword evidence="5" id="KW-0732">Signal</keyword>
<sequence length="517" mass="55083">MLLLAAAAWLALAAAALPDDPAARWHPLAQIQLAAPTASPPRSLFARGTAPAPLPAPPAKPAKPPANKKAAKKAKPKKKHTTSKAKPTTKATNKTTAKSLAATATSSSIIKTSTASSQQSPWPSGDPSNYETIRLAVNDRFLQDPQAMLRQADVLRMRYADSPQSSITAIEAAAQGRPPSGGPPGRLAIPDAPAPLFKREVVALQNVADAQYFGSVLIGTPPQRFNVLFDTGSANLWVPSTRCTDDACMNHARYDRTRSSTFSSVEQPIAIRYGTGSISGVVSGETVVVSGLEIDNQLFTETIHEPGSTFNKSGFDGVFGLGFRSISVNNLTTPLENLRAQGKLPLNMFGFYLSRNGAAGSVLTIGGYDASRIAGSITWLPVAQPLYYWQTNLDSAMMNGAAIGTNAPAIFDSGTSLIALPPAAASAINYQINGIPYTNGLYLIPCSGMPDITFTFSGTTFTLSNKDYTLQFGFGYCISVFYGIDINGYWIFGDSFMKLFYTIFDIDNQRIGIAQSI</sequence>
<dbReference type="PANTHER" id="PTHR47966:SF51">
    <property type="entry name" value="BETA-SITE APP-CLEAVING ENZYME, ISOFORM A-RELATED"/>
    <property type="match status" value="1"/>
</dbReference>
<feature type="region of interest" description="Disordered" evidence="4">
    <location>
        <begin position="39"/>
        <end position="129"/>
    </location>
</feature>
<proteinExistence type="inferred from homology"/>
<feature type="compositionally biased region" description="Polar residues" evidence="4">
    <location>
        <begin position="118"/>
        <end position="129"/>
    </location>
</feature>
<dbReference type="PRINTS" id="PR00792">
    <property type="entry name" value="PEPSIN"/>
</dbReference>
<dbReference type="InterPro" id="IPR001461">
    <property type="entry name" value="Aspartic_peptidase_A1"/>
</dbReference>
<organism evidence="7 8">
    <name type="scientific">Polyrhizophydium stewartii</name>
    <dbReference type="NCBI Taxonomy" id="2732419"/>
    <lineage>
        <taxon>Eukaryota</taxon>
        <taxon>Fungi</taxon>
        <taxon>Fungi incertae sedis</taxon>
        <taxon>Chytridiomycota</taxon>
        <taxon>Chytridiomycota incertae sedis</taxon>
        <taxon>Chytridiomycetes</taxon>
        <taxon>Rhizophydiales</taxon>
        <taxon>Rhizophydiales incertae sedis</taxon>
        <taxon>Polyrhizophydium</taxon>
    </lineage>
</organism>
<feature type="compositionally biased region" description="Pro residues" evidence="4">
    <location>
        <begin position="52"/>
        <end position="64"/>
    </location>
</feature>
<keyword evidence="2 3" id="KW-0064">Aspartyl protease</keyword>
<dbReference type="PROSITE" id="PS51767">
    <property type="entry name" value="PEPTIDASE_A1"/>
    <property type="match status" value="1"/>
</dbReference>
<keyword evidence="3" id="KW-0645">Protease</keyword>
<dbReference type="PANTHER" id="PTHR47966">
    <property type="entry name" value="BETA-SITE APP-CLEAVING ENZYME, ISOFORM A-RELATED"/>
    <property type="match status" value="1"/>
</dbReference>
<feature type="signal peptide" evidence="5">
    <location>
        <begin position="1"/>
        <end position="16"/>
    </location>
</feature>
<dbReference type="InterPro" id="IPR021109">
    <property type="entry name" value="Peptidase_aspartic_dom_sf"/>
</dbReference>
<evidence type="ECO:0000313" key="7">
    <source>
        <dbReference type="EMBL" id="KAL2912409.1"/>
    </source>
</evidence>
<dbReference type="Pfam" id="PF00026">
    <property type="entry name" value="Asp"/>
    <property type="match status" value="1"/>
</dbReference>
<dbReference type="EMBL" id="JADGIZ020000067">
    <property type="protein sequence ID" value="KAL2912409.1"/>
    <property type="molecule type" value="Genomic_DNA"/>
</dbReference>
<evidence type="ECO:0000256" key="3">
    <source>
        <dbReference type="RuleBase" id="RU000454"/>
    </source>
</evidence>
<accession>A0ABR4MYT3</accession>
<feature type="chain" id="PRO_5046067761" description="Peptidase A1 domain-containing protein" evidence="5">
    <location>
        <begin position="17"/>
        <end position="517"/>
    </location>
</feature>
<evidence type="ECO:0000256" key="1">
    <source>
        <dbReference type="ARBA" id="ARBA00007447"/>
    </source>
</evidence>
<evidence type="ECO:0000256" key="2">
    <source>
        <dbReference type="ARBA" id="ARBA00022750"/>
    </source>
</evidence>
<feature type="compositionally biased region" description="Low complexity" evidence="4">
    <location>
        <begin position="84"/>
        <end position="117"/>
    </location>
</feature>
<name>A0ABR4MYT3_9FUNG</name>
<keyword evidence="3" id="KW-0378">Hydrolase</keyword>
<comment type="similarity">
    <text evidence="1 3">Belongs to the peptidase A1 family.</text>
</comment>
<dbReference type="InterPro" id="IPR001969">
    <property type="entry name" value="Aspartic_peptidase_AS"/>
</dbReference>
<comment type="caution">
    <text evidence="7">The sequence shown here is derived from an EMBL/GenBank/DDBJ whole genome shotgun (WGS) entry which is preliminary data.</text>
</comment>
<dbReference type="Gene3D" id="2.40.70.10">
    <property type="entry name" value="Acid Proteases"/>
    <property type="match status" value="2"/>
</dbReference>
<dbReference type="InterPro" id="IPR033121">
    <property type="entry name" value="PEPTIDASE_A1"/>
</dbReference>
<evidence type="ECO:0000313" key="8">
    <source>
        <dbReference type="Proteomes" id="UP001527925"/>
    </source>
</evidence>
<keyword evidence="8" id="KW-1185">Reference proteome</keyword>
<feature type="compositionally biased region" description="Basic residues" evidence="4">
    <location>
        <begin position="69"/>
        <end position="83"/>
    </location>
</feature>
<dbReference type="SUPFAM" id="SSF50630">
    <property type="entry name" value="Acid proteases"/>
    <property type="match status" value="1"/>
</dbReference>
<reference evidence="7 8" key="1">
    <citation type="submission" date="2023-09" db="EMBL/GenBank/DDBJ databases">
        <title>Pangenome analysis of Batrachochytrium dendrobatidis and related Chytrids.</title>
        <authorList>
            <person name="Yacoub M.N."/>
            <person name="Stajich J.E."/>
            <person name="James T.Y."/>
        </authorList>
    </citation>
    <scope>NUCLEOTIDE SEQUENCE [LARGE SCALE GENOMIC DNA]</scope>
    <source>
        <strain evidence="7 8">JEL0888</strain>
    </source>
</reference>
<dbReference type="PROSITE" id="PS00141">
    <property type="entry name" value="ASP_PROTEASE"/>
    <property type="match status" value="2"/>
</dbReference>
<feature type="domain" description="Peptidase A1" evidence="6">
    <location>
        <begin position="212"/>
        <end position="514"/>
    </location>
</feature>
<evidence type="ECO:0000256" key="4">
    <source>
        <dbReference type="SAM" id="MobiDB-lite"/>
    </source>
</evidence>
<protein>
    <recommendedName>
        <fullName evidence="6">Peptidase A1 domain-containing protein</fullName>
    </recommendedName>
</protein>